<dbReference type="EMBL" id="ADLN01000036">
    <property type="protein sequence ID" value="EHI60049.1"/>
    <property type="molecule type" value="Genomic_DNA"/>
</dbReference>
<protein>
    <recommendedName>
        <fullName evidence="1">AbiEi antitoxin N-terminal domain-containing protein</fullName>
    </recommendedName>
</protein>
<keyword evidence="3" id="KW-1185">Reference proteome</keyword>
<name>G5IEJ6_9FIRM</name>
<gene>
    <name evidence="2" type="ORF">HMPREF9473_01923</name>
</gene>
<feature type="domain" description="AbiEi antitoxin N-terminal" evidence="1">
    <location>
        <begin position="6"/>
        <end position="53"/>
    </location>
</feature>
<reference evidence="2 3" key="1">
    <citation type="submission" date="2011-08" db="EMBL/GenBank/DDBJ databases">
        <title>The Genome Sequence of Clostridium hathewayi WAL-18680.</title>
        <authorList>
            <consortium name="The Broad Institute Genome Sequencing Platform"/>
            <person name="Earl A."/>
            <person name="Ward D."/>
            <person name="Feldgarden M."/>
            <person name="Gevers D."/>
            <person name="Finegold S.M."/>
            <person name="Summanen P.H."/>
            <person name="Molitoris D.R."/>
            <person name="Song M."/>
            <person name="Daigneault M."/>
            <person name="Allen-Vercoe E."/>
            <person name="Young S.K."/>
            <person name="Zeng Q."/>
            <person name="Gargeya S."/>
            <person name="Fitzgerald M."/>
            <person name="Haas B."/>
            <person name="Abouelleil A."/>
            <person name="Alvarado L."/>
            <person name="Arachchi H.M."/>
            <person name="Berlin A."/>
            <person name="Brown A."/>
            <person name="Chapman S.B."/>
            <person name="Chen Z."/>
            <person name="Dunbar C."/>
            <person name="Freedman E."/>
            <person name="Gearin G."/>
            <person name="Gellesch M."/>
            <person name="Goldberg J."/>
            <person name="Griggs A."/>
            <person name="Gujja S."/>
            <person name="Heiman D."/>
            <person name="Howarth C."/>
            <person name="Larson L."/>
            <person name="Lui A."/>
            <person name="MacDonald P.J.P."/>
            <person name="Montmayeur A."/>
            <person name="Murphy C."/>
            <person name="Neiman D."/>
            <person name="Pearson M."/>
            <person name="Priest M."/>
            <person name="Roberts A."/>
            <person name="Saif S."/>
            <person name="Shea T."/>
            <person name="Shenoy N."/>
            <person name="Sisk P."/>
            <person name="Stolte C."/>
            <person name="Sykes S."/>
            <person name="Wortman J."/>
            <person name="Nusbaum C."/>
            <person name="Birren B."/>
        </authorList>
    </citation>
    <scope>NUCLEOTIDE SEQUENCE [LARGE SCALE GENOMIC DNA]</scope>
    <source>
        <strain evidence="2 3">WAL-18680</strain>
    </source>
</reference>
<dbReference type="AlphaFoldDB" id="G5IEJ6"/>
<sequence length="197" mass="22660">MGATDIILQLAEKNNGIVTTSMVSAAGISRGNLNYLVDMGKLEKTSRGVYILPEAWEDEFINLQSRFKRGVFSHETALFLYDLTDRTPNHYDMTFPSHYNLTSAKKENVRCTQVTEPLFEIGIELAYTPNGNTVHAYNPERTLCDILRPRSHVDIQIVAEAFKSYTKQKNKNIPRLSEYARLFKVEERLRHYLEVLL</sequence>
<dbReference type="OrthoDB" id="9801429at2"/>
<dbReference type="InterPro" id="IPR025159">
    <property type="entry name" value="AbiEi_N"/>
</dbReference>
<dbReference type="PATRIC" id="fig|742737.3.peg.1948"/>
<evidence type="ECO:0000313" key="3">
    <source>
        <dbReference type="Proteomes" id="UP000005384"/>
    </source>
</evidence>
<evidence type="ECO:0000259" key="1">
    <source>
        <dbReference type="Pfam" id="PF13338"/>
    </source>
</evidence>
<proteinExistence type="predicted"/>
<dbReference type="HOGENOM" id="CLU_089333_1_2_9"/>
<organism evidence="2 3">
    <name type="scientific">Hungatella hathewayi WAL-18680</name>
    <dbReference type="NCBI Taxonomy" id="742737"/>
    <lineage>
        <taxon>Bacteria</taxon>
        <taxon>Bacillati</taxon>
        <taxon>Bacillota</taxon>
        <taxon>Clostridia</taxon>
        <taxon>Lachnospirales</taxon>
        <taxon>Lachnospiraceae</taxon>
        <taxon>Hungatella</taxon>
    </lineage>
</organism>
<dbReference type="Pfam" id="PF13338">
    <property type="entry name" value="AbiEi_4"/>
    <property type="match status" value="1"/>
</dbReference>
<accession>G5IEJ6</accession>
<evidence type="ECO:0000313" key="2">
    <source>
        <dbReference type="EMBL" id="EHI60049.1"/>
    </source>
</evidence>
<comment type="caution">
    <text evidence="2">The sequence shown here is derived from an EMBL/GenBank/DDBJ whole genome shotgun (WGS) entry which is preliminary data.</text>
</comment>
<dbReference type="RefSeq" id="WP_006779903.1">
    <property type="nucleotide sequence ID" value="NZ_CP040506.1"/>
</dbReference>
<dbReference type="Proteomes" id="UP000005384">
    <property type="component" value="Unassembled WGS sequence"/>
</dbReference>